<dbReference type="InterPro" id="IPR013813">
    <property type="entry name" value="Endoribo_LPSP/chorism_mut-like"/>
</dbReference>
<name>A0A3N5ADX3_9THEO</name>
<evidence type="ECO:0000259" key="1">
    <source>
        <dbReference type="Pfam" id="PF14588"/>
    </source>
</evidence>
<evidence type="ECO:0000313" key="2">
    <source>
        <dbReference type="EMBL" id="RPF42834.1"/>
    </source>
</evidence>
<protein>
    <submittedName>
        <fullName evidence="2">Enamine deaminase RidA (YjgF/YER057c/UK114 family)</fullName>
    </submittedName>
</protein>
<feature type="domain" description="Endoribonuclease L-PSP/chorismate mutase-like" evidence="1">
    <location>
        <begin position="4"/>
        <end position="142"/>
    </location>
</feature>
<dbReference type="OrthoDB" id="9806350at2"/>
<dbReference type="CDD" id="cd02199">
    <property type="entry name" value="YjgF_YER057c_UK114_like_1"/>
    <property type="match status" value="1"/>
</dbReference>
<dbReference type="Pfam" id="PF14588">
    <property type="entry name" value="YjgF_endoribonc"/>
    <property type="match status" value="1"/>
</dbReference>
<reference evidence="2 3" key="1">
    <citation type="submission" date="2018-11" db="EMBL/GenBank/DDBJ databases">
        <title>Genomic Encyclopedia of Type Strains, Phase IV (KMG-IV): sequencing the most valuable type-strain genomes for metagenomic binning, comparative biology and taxonomic classification.</title>
        <authorList>
            <person name="Goeker M."/>
        </authorList>
    </citation>
    <scope>NUCLEOTIDE SEQUENCE [LARGE SCALE GENOMIC DNA]</scope>
    <source>
        <strain evidence="2 3">DSM 102936</strain>
    </source>
</reference>
<dbReference type="AlphaFoldDB" id="A0A3N5ADX3"/>
<organism evidence="2 3">
    <name type="scientific">Thermodesulfitimonas autotrophica</name>
    <dbReference type="NCBI Taxonomy" id="1894989"/>
    <lineage>
        <taxon>Bacteria</taxon>
        <taxon>Bacillati</taxon>
        <taxon>Bacillota</taxon>
        <taxon>Clostridia</taxon>
        <taxon>Thermoanaerobacterales</taxon>
        <taxon>Thermoanaerobacteraceae</taxon>
        <taxon>Thermodesulfitimonas</taxon>
    </lineage>
</organism>
<keyword evidence="3" id="KW-1185">Reference proteome</keyword>
<gene>
    <name evidence="2" type="ORF">EDD75_1947</name>
</gene>
<evidence type="ECO:0000313" key="3">
    <source>
        <dbReference type="Proteomes" id="UP000282654"/>
    </source>
</evidence>
<accession>A0A3N5ADX3</accession>
<dbReference type="RefSeq" id="WP_123931476.1">
    <property type="nucleotide sequence ID" value="NZ_RKRE01000003.1"/>
</dbReference>
<sequence length="154" mass="15941">MSIEKRLATLGIMLPEAPRPVAAYVPYVIVDGLVFTAGQLPVVAGKICYTGRVGAELTVEEGREAARLCALNALAVVRAAAGSLDNVVQVVQLTGYVASAPDFFGQPQVLNGASQLMEEIFGEAGRHARVAVGASALPLGAAVELALVVKVNTR</sequence>
<dbReference type="Proteomes" id="UP000282654">
    <property type="component" value="Unassembled WGS sequence"/>
</dbReference>
<comment type="caution">
    <text evidence="2">The sequence shown here is derived from an EMBL/GenBank/DDBJ whole genome shotgun (WGS) entry which is preliminary data.</text>
</comment>
<dbReference type="PANTHER" id="PTHR43760:SF1">
    <property type="entry name" value="ENDORIBONUCLEASE L-PSP_CHORISMATE MUTASE-LIKE DOMAIN-CONTAINING PROTEIN"/>
    <property type="match status" value="1"/>
</dbReference>
<dbReference type="PANTHER" id="PTHR43760">
    <property type="entry name" value="ENDORIBONUCLEASE-RELATED"/>
    <property type="match status" value="1"/>
</dbReference>
<dbReference type="Gene3D" id="3.30.1330.40">
    <property type="entry name" value="RutC-like"/>
    <property type="match status" value="1"/>
</dbReference>
<proteinExistence type="predicted"/>
<dbReference type="SUPFAM" id="SSF55298">
    <property type="entry name" value="YjgF-like"/>
    <property type="match status" value="1"/>
</dbReference>
<dbReference type="EMBL" id="RKRE01000003">
    <property type="protein sequence ID" value="RPF42834.1"/>
    <property type="molecule type" value="Genomic_DNA"/>
</dbReference>
<dbReference type="InterPro" id="IPR035959">
    <property type="entry name" value="RutC-like_sf"/>
</dbReference>